<evidence type="ECO:0000259" key="1">
    <source>
        <dbReference type="PROSITE" id="PS50994"/>
    </source>
</evidence>
<proteinExistence type="predicted"/>
<dbReference type="EMBL" id="PFGP01000080">
    <property type="protein sequence ID" value="PIW66428.1"/>
    <property type="molecule type" value="Genomic_DNA"/>
</dbReference>
<name>A0A2J0LEZ3_9BACT</name>
<dbReference type="NCBIfam" id="NF033594">
    <property type="entry name" value="transpos_ISNCY_2"/>
    <property type="match status" value="1"/>
</dbReference>
<dbReference type="SUPFAM" id="SSF53098">
    <property type="entry name" value="Ribonuclease H-like"/>
    <property type="match status" value="1"/>
</dbReference>
<evidence type="ECO:0000313" key="2">
    <source>
        <dbReference type="EMBL" id="PIW66428.1"/>
    </source>
</evidence>
<dbReference type="InterPro" id="IPR012337">
    <property type="entry name" value="RNaseH-like_sf"/>
</dbReference>
<dbReference type="GO" id="GO:0015074">
    <property type="term" value="P:DNA integration"/>
    <property type="evidence" value="ECO:0007669"/>
    <property type="project" value="InterPro"/>
</dbReference>
<dbReference type="PANTHER" id="PTHR35004:SF7">
    <property type="entry name" value="INTEGRASE PROTEIN"/>
    <property type="match status" value="1"/>
</dbReference>
<dbReference type="InterPro" id="IPR036397">
    <property type="entry name" value="RNaseH_sf"/>
</dbReference>
<dbReference type="InterPro" id="IPR001584">
    <property type="entry name" value="Integrase_cat-core"/>
</dbReference>
<dbReference type="InterPro" id="IPR047797">
    <property type="entry name" value="ISNCY_transpos"/>
</dbReference>
<dbReference type="Proteomes" id="UP000231267">
    <property type="component" value="Unassembled WGS sequence"/>
</dbReference>
<accession>A0A2J0LEZ3</accession>
<organism evidence="2 3">
    <name type="scientific">Candidatus Taenaricola geysiri</name>
    <dbReference type="NCBI Taxonomy" id="1974752"/>
    <lineage>
        <taxon>Bacteria</taxon>
        <taxon>Pseudomonadati</taxon>
        <taxon>Candidatus Omnitrophota</taxon>
        <taxon>Candidatus Taenaricola</taxon>
    </lineage>
</organism>
<dbReference type="PROSITE" id="PS50994">
    <property type="entry name" value="INTEGRASE"/>
    <property type="match status" value="1"/>
</dbReference>
<dbReference type="PANTHER" id="PTHR35004">
    <property type="entry name" value="TRANSPOSASE RV3428C-RELATED"/>
    <property type="match status" value="1"/>
</dbReference>
<reference evidence="2 3" key="1">
    <citation type="submission" date="2017-09" db="EMBL/GenBank/DDBJ databases">
        <title>Depth-based differentiation of microbial function through sediment-hosted aquifers and enrichment of novel symbionts in the deep terrestrial subsurface.</title>
        <authorList>
            <person name="Probst A.J."/>
            <person name="Ladd B."/>
            <person name="Jarett J.K."/>
            <person name="Geller-Mcgrath D.E."/>
            <person name="Sieber C.M."/>
            <person name="Emerson J.B."/>
            <person name="Anantharaman K."/>
            <person name="Thomas B.C."/>
            <person name="Malmstrom R."/>
            <person name="Stieglmeier M."/>
            <person name="Klingl A."/>
            <person name="Woyke T."/>
            <person name="Ryan C.M."/>
            <person name="Banfield J.F."/>
        </authorList>
    </citation>
    <scope>NUCLEOTIDE SEQUENCE [LARGE SCALE GENOMIC DNA]</scope>
    <source>
        <strain evidence="2">CG12_big_fil_rev_8_21_14_0_65_43_15</strain>
    </source>
</reference>
<comment type="caution">
    <text evidence="2">The sequence shown here is derived from an EMBL/GenBank/DDBJ whole genome shotgun (WGS) entry which is preliminary data.</text>
</comment>
<gene>
    <name evidence="2" type="ORF">COW11_03365</name>
</gene>
<evidence type="ECO:0000313" key="3">
    <source>
        <dbReference type="Proteomes" id="UP000231267"/>
    </source>
</evidence>
<protein>
    <recommendedName>
        <fullName evidence="1">Integrase catalytic domain-containing protein</fullName>
    </recommendedName>
</protein>
<dbReference type="GO" id="GO:0003676">
    <property type="term" value="F:nucleic acid binding"/>
    <property type="evidence" value="ECO:0007669"/>
    <property type="project" value="InterPro"/>
</dbReference>
<dbReference type="Gene3D" id="3.30.420.10">
    <property type="entry name" value="Ribonuclease H-like superfamily/Ribonuclease H"/>
    <property type="match status" value="1"/>
</dbReference>
<sequence>MDKIKLNDETLRLWLIEKHIPYKKRKKRPHRQWRERKHHFGEMIQIDGSHHDWFEQRAPKCVLMGYVDDATGCVFARFYTYEGTMPFMDSFKRYIERHGIPQSVYLDRYSAYKAKKKQTIEDELNNVIPLSAVQKALGELSVDIIYAFSPQAKGRVERQFNTFQDRLIKEMRLKGIRTISEANMFLGWYLPIYNKRFAKEPAMPDNLHRPVPKTIDLERIFRIKTQRALRNDFTVAHENKLYQIKNNIRVDKVIVEERLNGSIEITHKGISLRFKQILIRPQIIDKRELTFKPRKVYVPPVGHPWKRPMYNGYLQKEKFAQKEKELLLTTT</sequence>
<feature type="domain" description="Integrase catalytic" evidence="1">
    <location>
        <begin position="25"/>
        <end position="218"/>
    </location>
</feature>
<dbReference type="AlphaFoldDB" id="A0A2J0LEZ3"/>